<organism evidence="3 4">
    <name type="scientific">Lithospermum erythrorhizon</name>
    <name type="common">Purple gromwell</name>
    <name type="synonym">Lithospermum officinale var. erythrorhizon</name>
    <dbReference type="NCBI Taxonomy" id="34254"/>
    <lineage>
        <taxon>Eukaryota</taxon>
        <taxon>Viridiplantae</taxon>
        <taxon>Streptophyta</taxon>
        <taxon>Embryophyta</taxon>
        <taxon>Tracheophyta</taxon>
        <taxon>Spermatophyta</taxon>
        <taxon>Magnoliopsida</taxon>
        <taxon>eudicotyledons</taxon>
        <taxon>Gunneridae</taxon>
        <taxon>Pentapetalae</taxon>
        <taxon>asterids</taxon>
        <taxon>lamiids</taxon>
        <taxon>Boraginales</taxon>
        <taxon>Boraginaceae</taxon>
        <taxon>Boraginoideae</taxon>
        <taxon>Lithospermeae</taxon>
        <taxon>Lithospermum</taxon>
    </lineage>
</organism>
<accession>A0AAV3QF62</accession>
<name>A0AAV3QF62_LITER</name>
<feature type="domain" description="DNA helicase Pif1-like DEAD-box helicase" evidence="2">
    <location>
        <begin position="264"/>
        <end position="434"/>
    </location>
</feature>
<comment type="similarity">
    <text evidence="1">Belongs to the helicase family.</text>
</comment>
<dbReference type="InterPro" id="IPR010285">
    <property type="entry name" value="DNA_helicase_pif1-like_DEAD"/>
</dbReference>
<reference evidence="3 4" key="1">
    <citation type="submission" date="2024-01" db="EMBL/GenBank/DDBJ databases">
        <title>The complete chloroplast genome sequence of Lithospermum erythrorhizon: insights into the phylogenetic relationship among Boraginaceae species and the maternal lineages of purple gromwells.</title>
        <authorList>
            <person name="Okada T."/>
            <person name="Watanabe K."/>
        </authorList>
    </citation>
    <scope>NUCLEOTIDE SEQUENCE [LARGE SCALE GENOMIC DNA]</scope>
</reference>
<protein>
    <recommendedName>
        <fullName evidence="1">ATP-dependent DNA helicase</fullName>
        <ecNumber evidence="1">5.6.2.3</ecNumber>
    </recommendedName>
</protein>
<evidence type="ECO:0000313" key="3">
    <source>
        <dbReference type="EMBL" id="GAA0161762.1"/>
    </source>
</evidence>
<keyword evidence="1" id="KW-0547">Nucleotide-binding</keyword>
<keyword evidence="1" id="KW-0233">DNA recombination</keyword>
<dbReference type="SUPFAM" id="SSF52540">
    <property type="entry name" value="P-loop containing nucleoside triphosphate hydrolases"/>
    <property type="match status" value="1"/>
</dbReference>
<comment type="caution">
    <text evidence="3">The sequence shown here is derived from an EMBL/GenBank/DDBJ whole genome shotgun (WGS) entry which is preliminary data.</text>
</comment>
<proteinExistence type="inferred from homology"/>
<dbReference type="GO" id="GO:0006281">
    <property type="term" value="P:DNA repair"/>
    <property type="evidence" value="ECO:0007669"/>
    <property type="project" value="UniProtKB-KW"/>
</dbReference>
<dbReference type="EC" id="5.6.2.3" evidence="1"/>
<dbReference type="GO" id="GO:0005524">
    <property type="term" value="F:ATP binding"/>
    <property type="evidence" value="ECO:0007669"/>
    <property type="project" value="UniProtKB-KW"/>
</dbReference>
<keyword evidence="1" id="KW-0378">Hydrolase</keyword>
<gene>
    <name evidence="3" type="ORF">LIER_39294</name>
</gene>
<dbReference type="GO" id="GO:0000723">
    <property type="term" value="P:telomere maintenance"/>
    <property type="evidence" value="ECO:0007669"/>
    <property type="project" value="InterPro"/>
</dbReference>
<dbReference type="GO" id="GO:0016787">
    <property type="term" value="F:hydrolase activity"/>
    <property type="evidence" value="ECO:0007669"/>
    <property type="project" value="UniProtKB-KW"/>
</dbReference>
<dbReference type="PANTHER" id="PTHR10492">
    <property type="match status" value="1"/>
</dbReference>
<evidence type="ECO:0000313" key="4">
    <source>
        <dbReference type="Proteomes" id="UP001454036"/>
    </source>
</evidence>
<keyword evidence="1" id="KW-0227">DNA damage</keyword>
<comment type="catalytic activity">
    <reaction evidence="1">
        <text>ATP + H2O = ADP + phosphate + H(+)</text>
        <dbReference type="Rhea" id="RHEA:13065"/>
        <dbReference type="ChEBI" id="CHEBI:15377"/>
        <dbReference type="ChEBI" id="CHEBI:15378"/>
        <dbReference type="ChEBI" id="CHEBI:30616"/>
        <dbReference type="ChEBI" id="CHEBI:43474"/>
        <dbReference type="ChEBI" id="CHEBI:456216"/>
        <dbReference type="EC" id="5.6.2.3"/>
    </reaction>
</comment>
<dbReference type="PANTHER" id="PTHR10492:SF94">
    <property type="entry name" value="ATP-DEPENDENT DNA HELICASE"/>
    <property type="match status" value="1"/>
</dbReference>
<evidence type="ECO:0000256" key="1">
    <source>
        <dbReference type="RuleBase" id="RU363044"/>
    </source>
</evidence>
<dbReference type="AlphaFoldDB" id="A0AAV3QF62"/>
<keyword evidence="1" id="KW-0234">DNA repair</keyword>
<sequence length="435" mass="50050">MYPAVIQLQVHLPNFQSIQFEDDTNLEELLQNERLRRTMLTEFFNINATDPKTKDLKLLYKDFPRYYVWDSQMRTWTKRKKGTVIGRLSTVNPIENERYYLRVLLNNVRSPTSFDSLLYINRLHCKSFQEAAHMRGLLQDDSDIDKTMEEASTYRMSSELRRLFATLLHYCKPSDPPKLFKTYYEYMVEDFRKTQCESNMSEEQIMHKVLQGVNDTLESLGKNVNEYNLVSFKYVTSDFKRFTREIAYERSIPVPEEDLLGINQLNSQQKTAFDTIFHHVILEKSGVYFVDGPGGTGKSFLYKVLIAHIRSRGYIALIVASSGIAASSFLGGRTAHSRFKIPIDGGPNVKCQMSFQRSEAELIKTSKIIIWAEAPMAEKSAIHALNHLLQELCENKSLFGGKLVVFGGDFRQVLPVVPRGTRKEQIDTSIISSTL</sequence>
<keyword evidence="1" id="KW-0347">Helicase</keyword>
<dbReference type="GO" id="GO:0006310">
    <property type="term" value="P:DNA recombination"/>
    <property type="evidence" value="ECO:0007669"/>
    <property type="project" value="UniProtKB-KW"/>
</dbReference>
<keyword evidence="4" id="KW-1185">Reference proteome</keyword>
<keyword evidence="1" id="KW-0067">ATP-binding</keyword>
<dbReference type="Proteomes" id="UP001454036">
    <property type="component" value="Unassembled WGS sequence"/>
</dbReference>
<comment type="cofactor">
    <cofactor evidence="1">
        <name>Mg(2+)</name>
        <dbReference type="ChEBI" id="CHEBI:18420"/>
    </cofactor>
</comment>
<dbReference type="EMBL" id="BAABME010020895">
    <property type="protein sequence ID" value="GAA0161762.1"/>
    <property type="molecule type" value="Genomic_DNA"/>
</dbReference>
<evidence type="ECO:0000259" key="2">
    <source>
        <dbReference type="Pfam" id="PF05970"/>
    </source>
</evidence>
<dbReference type="Gene3D" id="3.40.50.300">
    <property type="entry name" value="P-loop containing nucleotide triphosphate hydrolases"/>
    <property type="match status" value="1"/>
</dbReference>
<dbReference type="InterPro" id="IPR027417">
    <property type="entry name" value="P-loop_NTPase"/>
</dbReference>
<dbReference type="Pfam" id="PF05970">
    <property type="entry name" value="PIF1"/>
    <property type="match status" value="1"/>
</dbReference>
<dbReference type="GO" id="GO:0043139">
    <property type="term" value="F:5'-3' DNA helicase activity"/>
    <property type="evidence" value="ECO:0007669"/>
    <property type="project" value="UniProtKB-EC"/>
</dbReference>